<feature type="domain" description="Phasin" evidence="2">
    <location>
        <begin position="22"/>
        <end position="114"/>
    </location>
</feature>
<evidence type="ECO:0000313" key="3">
    <source>
        <dbReference type="EMBL" id="MBS8262094.1"/>
    </source>
</evidence>
<accession>A0A944CFJ1</accession>
<feature type="compositionally biased region" description="Basic residues" evidence="1">
    <location>
        <begin position="144"/>
        <end position="153"/>
    </location>
</feature>
<sequence length="153" mass="17709">MLPKWPKPNFSNWAFAEREDELEERTFAGMQRLNKTAWDRAEKTLDDHMTFVSHRLHEDFECAKALADCRMPDEALTTLQSFYTRMADEYQAHLRHQMDLFRDTVNKGIETAEELGETALETATELSKAAEETIEEAKPEPAPTRRRTKSTSA</sequence>
<evidence type="ECO:0000259" key="2">
    <source>
        <dbReference type="Pfam" id="PF09361"/>
    </source>
</evidence>
<protein>
    <submittedName>
        <fullName evidence="3">Phasin family protein</fullName>
    </submittedName>
</protein>
<dbReference type="Proteomes" id="UP000705379">
    <property type="component" value="Unassembled WGS sequence"/>
</dbReference>
<proteinExistence type="predicted"/>
<feature type="compositionally biased region" description="Basic and acidic residues" evidence="1">
    <location>
        <begin position="128"/>
        <end position="139"/>
    </location>
</feature>
<name>A0A944CFJ1_9HYPH</name>
<evidence type="ECO:0000313" key="4">
    <source>
        <dbReference type="Proteomes" id="UP000705379"/>
    </source>
</evidence>
<dbReference type="InterPro" id="IPR018968">
    <property type="entry name" value="Phasin"/>
</dbReference>
<feature type="region of interest" description="Disordered" evidence="1">
    <location>
        <begin position="123"/>
        <end position="153"/>
    </location>
</feature>
<gene>
    <name evidence="3" type="ORF">DYI23_17835</name>
</gene>
<reference evidence="3" key="1">
    <citation type="submission" date="2018-08" db="EMBL/GenBank/DDBJ databases">
        <authorList>
            <person name="Jin W."/>
            <person name="Wang H."/>
            <person name="Yang Y."/>
            <person name="Li M."/>
            <person name="Liu J."/>
        </authorList>
    </citation>
    <scope>NUCLEOTIDE SEQUENCE</scope>
    <source>
        <strain evidence="3">AESS21</strain>
    </source>
</reference>
<comment type="caution">
    <text evidence="3">The sequence shown here is derived from an EMBL/GenBank/DDBJ whole genome shotgun (WGS) entry which is preliminary data.</text>
</comment>
<dbReference type="EMBL" id="QTKU01000004">
    <property type="protein sequence ID" value="MBS8262094.1"/>
    <property type="molecule type" value="Genomic_DNA"/>
</dbReference>
<dbReference type="Pfam" id="PF09361">
    <property type="entry name" value="Phasin_2"/>
    <property type="match status" value="1"/>
</dbReference>
<dbReference type="AlphaFoldDB" id="A0A944CFJ1"/>
<evidence type="ECO:0000256" key="1">
    <source>
        <dbReference type="SAM" id="MobiDB-lite"/>
    </source>
</evidence>
<reference evidence="3" key="2">
    <citation type="journal article" date="2021" name="Microorganisms">
        <title>Bacterial Dimethylsulfoniopropionate Biosynthesis in the East China Sea.</title>
        <authorList>
            <person name="Liu J."/>
            <person name="Zhang Y."/>
            <person name="Liu J."/>
            <person name="Zhong H."/>
            <person name="Williams B.T."/>
            <person name="Zheng Y."/>
            <person name="Curson A.R.J."/>
            <person name="Sun C."/>
            <person name="Sun H."/>
            <person name="Song D."/>
            <person name="Wagner Mackenzie B."/>
            <person name="Bermejo Martinez A."/>
            <person name="Todd J.D."/>
            <person name="Zhang X.H."/>
        </authorList>
    </citation>
    <scope>NUCLEOTIDE SEQUENCE</scope>
    <source>
        <strain evidence="3">AESS21</strain>
    </source>
</reference>
<organism evidence="3 4">
    <name type="scientific">Roseibium polysiphoniae</name>
    <dbReference type="NCBI Taxonomy" id="2571221"/>
    <lineage>
        <taxon>Bacteria</taxon>
        <taxon>Pseudomonadati</taxon>
        <taxon>Pseudomonadota</taxon>
        <taxon>Alphaproteobacteria</taxon>
        <taxon>Hyphomicrobiales</taxon>
        <taxon>Stappiaceae</taxon>
        <taxon>Roseibium</taxon>
    </lineage>
</organism>